<keyword evidence="1" id="KW-0472">Membrane</keyword>
<organism evidence="2 3">
    <name type="scientific">Caldisalinibacter kiritimatiensis</name>
    <dbReference type="NCBI Taxonomy" id="1304284"/>
    <lineage>
        <taxon>Bacteria</taxon>
        <taxon>Bacillati</taxon>
        <taxon>Bacillota</taxon>
        <taxon>Tissierellia</taxon>
        <taxon>Tissierellales</taxon>
        <taxon>Thermohalobacteraceae</taxon>
        <taxon>Caldisalinibacter</taxon>
    </lineage>
</organism>
<keyword evidence="1" id="KW-1133">Transmembrane helix</keyword>
<dbReference type="RefSeq" id="WP_006316626.1">
    <property type="nucleotide sequence ID" value="NZ_ARZA01000259.1"/>
</dbReference>
<feature type="transmembrane region" description="Helical" evidence="1">
    <location>
        <begin position="45"/>
        <end position="62"/>
    </location>
</feature>
<accession>R1CLQ0</accession>
<feature type="transmembrane region" description="Helical" evidence="1">
    <location>
        <begin position="69"/>
        <end position="87"/>
    </location>
</feature>
<comment type="caution">
    <text evidence="2">The sequence shown here is derived from an EMBL/GenBank/DDBJ whole genome shotgun (WGS) entry which is preliminary data.</text>
</comment>
<gene>
    <name evidence="2" type="ORF">L21TH_2340</name>
</gene>
<sequence>MKLKNFQKYVLIISYTLIFILMFSGLALAVDDPGVKMGNWLQRNIGGLAMGAFAVIGLFLLFTRKFMALIIFVVFGGFASIFIFNGTEFGQAIGDIFMGFFR</sequence>
<protein>
    <submittedName>
        <fullName evidence="2">Uncharacterized protein</fullName>
    </submittedName>
</protein>
<evidence type="ECO:0000256" key="1">
    <source>
        <dbReference type="SAM" id="Phobius"/>
    </source>
</evidence>
<dbReference type="STRING" id="1304284.L21TH_2340"/>
<proteinExistence type="predicted"/>
<keyword evidence="1" id="KW-0812">Transmembrane</keyword>
<dbReference type="EMBL" id="ARZA01000259">
    <property type="protein sequence ID" value="EOC99630.1"/>
    <property type="molecule type" value="Genomic_DNA"/>
</dbReference>
<evidence type="ECO:0000313" key="2">
    <source>
        <dbReference type="EMBL" id="EOC99630.1"/>
    </source>
</evidence>
<reference evidence="2 3" key="1">
    <citation type="journal article" date="2015" name="Geomicrobiol. J.">
        <title>Caldisalinibacter kiritimatiensis gen. nov., sp. nov., a moderately thermohalophilic thiosulfate-reducing bacterium from a hypersaline microbial mat.</title>
        <authorList>
            <person name="Ben Hania W."/>
            <person name="Joseph M."/>
            <person name="Fiebig A."/>
            <person name="Bunk B."/>
            <person name="Klenk H.-P."/>
            <person name="Fardeau M.-L."/>
            <person name="Spring S."/>
        </authorList>
    </citation>
    <scope>NUCLEOTIDE SEQUENCE [LARGE SCALE GENOMIC DNA]</scope>
    <source>
        <strain evidence="2 3">L21-TH-D2</strain>
    </source>
</reference>
<keyword evidence="3" id="KW-1185">Reference proteome</keyword>
<evidence type="ECO:0000313" key="3">
    <source>
        <dbReference type="Proteomes" id="UP000013378"/>
    </source>
</evidence>
<dbReference type="AlphaFoldDB" id="R1CLQ0"/>
<name>R1CLQ0_9FIRM</name>
<dbReference type="Proteomes" id="UP000013378">
    <property type="component" value="Unassembled WGS sequence"/>
</dbReference>